<dbReference type="Gene3D" id="2.60.40.10">
    <property type="entry name" value="Immunoglobulins"/>
    <property type="match status" value="1"/>
</dbReference>
<dbReference type="Proteomes" id="UP000019402">
    <property type="component" value="Unassembled WGS sequence"/>
</dbReference>
<dbReference type="STRING" id="869213.GCA_000517085_01143"/>
<dbReference type="InterPro" id="IPR026444">
    <property type="entry name" value="Secre_tail"/>
</dbReference>
<gene>
    <name evidence="2" type="ORF">JCM21142_114646</name>
</gene>
<dbReference type="NCBIfam" id="TIGR04183">
    <property type="entry name" value="Por_Secre_tail"/>
    <property type="match status" value="1"/>
</dbReference>
<proteinExistence type="predicted"/>
<evidence type="ECO:0000313" key="3">
    <source>
        <dbReference type="Proteomes" id="UP000019402"/>
    </source>
</evidence>
<dbReference type="InterPro" id="IPR013783">
    <property type="entry name" value="Ig-like_fold"/>
</dbReference>
<evidence type="ECO:0000259" key="1">
    <source>
        <dbReference type="Pfam" id="PF18962"/>
    </source>
</evidence>
<dbReference type="Pfam" id="PF18962">
    <property type="entry name" value="Por_Secre_tail"/>
    <property type="match status" value="1"/>
</dbReference>
<organism evidence="2 3">
    <name type="scientific">Saccharicrinis fermentans DSM 9555 = JCM 21142</name>
    <dbReference type="NCBI Taxonomy" id="869213"/>
    <lineage>
        <taxon>Bacteria</taxon>
        <taxon>Pseudomonadati</taxon>
        <taxon>Bacteroidota</taxon>
        <taxon>Bacteroidia</taxon>
        <taxon>Marinilabiliales</taxon>
        <taxon>Marinilabiliaceae</taxon>
        <taxon>Saccharicrinis</taxon>
    </lineage>
</organism>
<keyword evidence="3" id="KW-1185">Reference proteome</keyword>
<feature type="domain" description="Secretion system C-terminal sorting" evidence="1">
    <location>
        <begin position="240"/>
        <end position="319"/>
    </location>
</feature>
<dbReference type="Gene3D" id="2.80.10.50">
    <property type="match status" value="1"/>
</dbReference>
<dbReference type="SUPFAM" id="SSF50370">
    <property type="entry name" value="Ricin B-like lectins"/>
    <property type="match status" value="1"/>
</dbReference>
<sequence length="321" mass="36537">MCSDSIEDVIITLDGSESNDSDGFIRSYVWSENEKILATGVNSTVELKVGVHEIVLLVTDNEGGTASDTMIVNIKLADDLTTYYYLENKGSRNMRLKVQNSVNGSALLMCPESTEGWEAQWEKVTSGNYFYFKNRWTGMSFQPESAEDGSIIIQQDKITEEEWAQWSEDISNEGYFYLRNRKTNKYIRPINGENNSPIELRPSSYKGDYTKWRFVAVESSLKNGIKDENIEENIKDLFVIYPNPAMDNLNVKFSLKQEDQVTIEIYNTSGQKFIVKQLGWLDRGGCNINLKVGNAVNMCPGIYCVMIKTSKTRVSRYVVIK</sequence>
<dbReference type="EMBL" id="BAMD01000148">
    <property type="protein sequence ID" value="GAF05887.1"/>
    <property type="molecule type" value="Genomic_DNA"/>
</dbReference>
<comment type="caution">
    <text evidence="2">The sequence shown here is derived from an EMBL/GenBank/DDBJ whole genome shotgun (WGS) entry which is preliminary data.</text>
</comment>
<dbReference type="eggNOG" id="COG3291">
    <property type="taxonomic scope" value="Bacteria"/>
</dbReference>
<reference evidence="2 3" key="1">
    <citation type="journal article" date="2014" name="Genome Announc.">
        <title>Draft Genome Sequence of Cytophaga fermentans JCM 21142T, a Facultative Anaerobe Isolated from Marine Mud.</title>
        <authorList>
            <person name="Starns D."/>
            <person name="Oshima K."/>
            <person name="Suda W."/>
            <person name="Iino T."/>
            <person name="Yuki M."/>
            <person name="Inoue J."/>
            <person name="Kitamura K."/>
            <person name="Iida T."/>
            <person name="Darby A."/>
            <person name="Hattori M."/>
            <person name="Ohkuma M."/>
        </authorList>
    </citation>
    <scope>NUCLEOTIDE SEQUENCE [LARGE SCALE GENOMIC DNA]</scope>
    <source>
        <strain evidence="2 3">JCM 21142</strain>
    </source>
</reference>
<dbReference type="CDD" id="cd23432">
    <property type="entry name" value="beta-trefoil_Ricin_EndoBetaGal-like"/>
    <property type="match status" value="1"/>
</dbReference>
<protein>
    <recommendedName>
        <fullName evidence="1">Secretion system C-terminal sorting domain-containing protein</fullName>
    </recommendedName>
</protein>
<evidence type="ECO:0000313" key="2">
    <source>
        <dbReference type="EMBL" id="GAF05887.1"/>
    </source>
</evidence>
<dbReference type="CDD" id="cd00146">
    <property type="entry name" value="PKD"/>
    <property type="match status" value="1"/>
</dbReference>
<accession>W7YBS3</accession>
<dbReference type="InterPro" id="IPR035992">
    <property type="entry name" value="Ricin_B-like_lectins"/>
</dbReference>
<name>W7YBS3_9BACT</name>
<dbReference type="AlphaFoldDB" id="W7YBS3"/>